<protein>
    <submittedName>
        <fullName evidence="1">Uncharacterized protein</fullName>
    </submittedName>
</protein>
<dbReference type="HOGENOM" id="CLU_3296308_0_0_6"/>
<organism evidence="1 2">
    <name type="scientific">Salmonella schwarzengrund (strain CVM19633)</name>
    <dbReference type="NCBI Taxonomy" id="439843"/>
    <lineage>
        <taxon>Bacteria</taxon>
        <taxon>Pseudomonadati</taxon>
        <taxon>Pseudomonadota</taxon>
        <taxon>Gammaproteobacteria</taxon>
        <taxon>Enterobacterales</taxon>
        <taxon>Enterobacteriaceae</taxon>
        <taxon>Salmonella</taxon>
    </lineage>
</organism>
<dbReference type="AlphaFoldDB" id="A0A0N1QWS7"/>
<name>A0A0N1QWS7_SALSV</name>
<dbReference type="Proteomes" id="UP000001865">
    <property type="component" value="Chromosome"/>
</dbReference>
<evidence type="ECO:0000313" key="1">
    <source>
        <dbReference type="EMBL" id="ACF90862.1"/>
    </source>
</evidence>
<sequence>MFEKPLMIISLQTYFNPESSIKQLNKISQRAQPPTPARFT</sequence>
<accession>A0A0N1QWS7</accession>
<reference evidence="1 2" key="1">
    <citation type="journal article" date="2011" name="J. Bacteriol.">
        <title>Comparative genomics of 28 Salmonella enterica isolates: evidence for CRISPR-mediated adaptive sublineage evolution.</title>
        <authorList>
            <person name="Fricke W.F."/>
            <person name="Mammel M.K."/>
            <person name="McDermott P.F."/>
            <person name="Tartera C."/>
            <person name="White D.G."/>
            <person name="Leclerc J.E."/>
            <person name="Ravel J."/>
            <person name="Cebula T.A."/>
        </authorList>
    </citation>
    <scope>NUCLEOTIDE SEQUENCE [LARGE SCALE GENOMIC DNA]</scope>
    <source>
        <strain evidence="1 2">CVM19633</strain>
    </source>
</reference>
<gene>
    <name evidence="1" type="ordered locus">SeSA_A0385</name>
</gene>
<evidence type="ECO:0000313" key="2">
    <source>
        <dbReference type="Proteomes" id="UP000001865"/>
    </source>
</evidence>
<dbReference type="KEGG" id="sew:SeSA_A0385"/>
<dbReference type="EMBL" id="CP001127">
    <property type="protein sequence ID" value="ACF90862.1"/>
    <property type="molecule type" value="Genomic_DNA"/>
</dbReference>
<proteinExistence type="predicted"/>